<keyword evidence="3" id="KW-1185">Reference proteome</keyword>
<protein>
    <submittedName>
        <fullName evidence="2">Uncharacterized protein</fullName>
    </submittedName>
</protein>
<keyword evidence="1" id="KW-1133">Transmembrane helix</keyword>
<evidence type="ECO:0000313" key="3">
    <source>
        <dbReference type="Proteomes" id="UP000660708"/>
    </source>
</evidence>
<sequence>MGSPVAVSGNTTSLYFHGFVVLICYLGMSFEKSKQLSM</sequence>
<reference evidence="2 3" key="1">
    <citation type="submission" date="2015-06" db="EMBL/GenBank/DDBJ databases">
        <title>Genome sequence of Pseudoalteromonas peptidolytica.</title>
        <authorList>
            <person name="Xie B.-B."/>
            <person name="Rong J.-C."/>
            <person name="Qin Q.-L."/>
            <person name="Zhang Y.-Z."/>
        </authorList>
    </citation>
    <scope>NUCLEOTIDE SEQUENCE [LARGE SCALE GENOMIC DNA]</scope>
    <source>
        <strain evidence="2 3">F12-50-A1</strain>
    </source>
</reference>
<keyword evidence="1" id="KW-0472">Membrane</keyword>
<evidence type="ECO:0000313" key="2">
    <source>
        <dbReference type="EMBL" id="MBE0345835.1"/>
    </source>
</evidence>
<dbReference type="EMBL" id="AQHF01000020">
    <property type="protein sequence ID" value="MBE0345835.1"/>
    <property type="molecule type" value="Genomic_DNA"/>
</dbReference>
<name>A0A8I0MV60_9GAMM</name>
<feature type="transmembrane region" description="Helical" evidence="1">
    <location>
        <begin position="12"/>
        <end position="30"/>
    </location>
</feature>
<proteinExistence type="predicted"/>
<accession>A0A8I0MV60</accession>
<keyword evidence="1" id="KW-0812">Transmembrane</keyword>
<dbReference type="Proteomes" id="UP000660708">
    <property type="component" value="Unassembled WGS sequence"/>
</dbReference>
<gene>
    <name evidence="2" type="ORF">PPEP_a0803</name>
</gene>
<comment type="caution">
    <text evidence="2">The sequence shown here is derived from an EMBL/GenBank/DDBJ whole genome shotgun (WGS) entry which is preliminary data.</text>
</comment>
<dbReference type="AlphaFoldDB" id="A0A8I0MV60"/>
<evidence type="ECO:0000256" key="1">
    <source>
        <dbReference type="SAM" id="Phobius"/>
    </source>
</evidence>
<organism evidence="2 3">
    <name type="scientific">Pseudoalteromonas peptidolytica F12-50-A1</name>
    <dbReference type="NCBI Taxonomy" id="1315280"/>
    <lineage>
        <taxon>Bacteria</taxon>
        <taxon>Pseudomonadati</taxon>
        <taxon>Pseudomonadota</taxon>
        <taxon>Gammaproteobacteria</taxon>
        <taxon>Alteromonadales</taxon>
        <taxon>Pseudoalteromonadaceae</taxon>
        <taxon>Pseudoalteromonas</taxon>
    </lineage>
</organism>